<feature type="region of interest" description="Disordered" evidence="12">
    <location>
        <begin position="79"/>
        <end position="127"/>
    </location>
</feature>
<evidence type="ECO:0000256" key="11">
    <source>
        <dbReference type="PROSITE-ProRule" id="PRU00042"/>
    </source>
</evidence>
<feature type="region of interest" description="Disordered" evidence="12">
    <location>
        <begin position="206"/>
        <end position="241"/>
    </location>
</feature>
<sequence length="496" mass="56236">MDPAQGPMLFEDVFVHFSQGEWELLDEAQRLLYRDVMVDNFALTASLGIASSRSHIGTHLEQGEEPWVTDQVDMILAPAGKAQRGPGPGRWHRVEEDKASSKQSDSAEGISQARTPLTGLSTQKPQHYDLHGSMLKDILYPTEHQGGEARHQPCTCWACEKQSWLSADIPQHQKQHSGEKPFRSKEGRHSGMSCRVDMPEEAYTCEEGGKDFQTPSGQLQPKVPHSEVEPHKSTGGGSTSCTGQRPYICSKCGKTFNCRDTLVRHQRVHTGERPYECSECGKFFSQSSDLFKHRTVHSGEKPYVCSECGKFFRQISGLIEHRRVHTGERLYQCSKCGKFFSSKSNLIRHQEVHTGARPYVCKECGKEFSRRHTLTLHQRTHTGEKPYVCCECGRAFSQSSHLIVHGRIHGSDYECSKCGKAFSCTSKLIQHQKVHSGEKPYECNRCGKAFIRRPNLTRHWKVHTGERPYPCSKCGKEFNRKHTLVMHQKIHSRDKT</sequence>
<dbReference type="GO" id="GO:0000978">
    <property type="term" value="F:RNA polymerase II cis-regulatory region sequence-specific DNA binding"/>
    <property type="evidence" value="ECO:0007669"/>
    <property type="project" value="TreeGrafter"/>
</dbReference>
<feature type="domain" description="C2H2-type" evidence="13">
    <location>
        <begin position="303"/>
        <end position="330"/>
    </location>
</feature>
<dbReference type="FunFam" id="3.30.160.60:FF:000200">
    <property type="entry name" value="zinc finger protein 510 isoform X2"/>
    <property type="match status" value="1"/>
</dbReference>
<dbReference type="AlphaFoldDB" id="A0A8B7B4W0"/>
<name>A0A8B7B4W0_ORYAF</name>
<dbReference type="PROSITE" id="PS00028">
    <property type="entry name" value="ZINC_FINGER_C2H2_1"/>
    <property type="match status" value="9"/>
</dbReference>
<dbReference type="SMART" id="SM00349">
    <property type="entry name" value="KRAB"/>
    <property type="match status" value="1"/>
</dbReference>
<evidence type="ECO:0000256" key="5">
    <source>
        <dbReference type="ARBA" id="ARBA00022771"/>
    </source>
</evidence>
<dbReference type="Pfam" id="PF13894">
    <property type="entry name" value="zf-C2H2_4"/>
    <property type="match status" value="1"/>
</dbReference>
<dbReference type="FunFam" id="3.30.160.60:FF:000642">
    <property type="entry name" value="Zinc finger with KRAB and SCAN domains 2"/>
    <property type="match status" value="1"/>
</dbReference>
<evidence type="ECO:0000256" key="8">
    <source>
        <dbReference type="ARBA" id="ARBA00023125"/>
    </source>
</evidence>
<dbReference type="RefSeq" id="XP_007955220.1">
    <property type="nucleotide sequence ID" value="XM_007957029.1"/>
</dbReference>
<proteinExistence type="inferred from homology"/>
<dbReference type="Pfam" id="PF01352">
    <property type="entry name" value="KRAB"/>
    <property type="match status" value="1"/>
</dbReference>
<dbReference type="GO" id="GO:0001228">
    <property type="term" value="F:DNA-binding transcription activator activity, RNA polymerase II-specific"/>
    <property type="evidence" value="ECO:0007669"/>
    <property type="project" value="TreeGrafter"/>
</dbReference>
<feature type="domain" description="C2H2-type" evidence="13">
    <location>
        <begin position="469"/>
        <end position="496"/>
    </location>
</feature>
<dbReference type="GO" id="GO:0008270">
    <property type="term" value="F:zinc ion binding"/>
    <property type="evidence" value="ECO:0007669"/>
    <property type="project" value="UniProtKB-KW"/>
</dbReference>
<feature type="domain" description="C2H2-type" evidence="13">
    <location>
        <begin position="247"/>
        <end position="274"/>
    </location>
</feature>
<keyword evidence="9" id="KW-0804">Transcription</keyword>
<dbReference type="SMART" id="SM00355">
    <property type="entry name" value="ZnF_C2H2"/>
    <property type="match status" value="10"/>
</dbReference>
<dbReference type="InterPro" id="IPR013087">
    <property type="entry name" value="Znf_C2H2_type"/>
</dbReference>
<keyword evidence="3" id="KW-0479">Metal-binding</keyword>
<feature type="domain" description="C2H2-type" evidence="13">
    <location>
        <begin position="441"/>
        <end position="468"/>
    </location>
</feature>
<feature type="domain" description="C2H2-type" evidence="13">
    <location>
        <begin position="413"/>
        <end position="440"/>
    </location>
</feature>
<keyword evidence="7" id="KW-0805">Transcription regulation</keyword>
<dbReference type="FunFam" id="3.30.160.60:FF:000443">
    <property type="entry name" value="Zinc finger protein 41"/>
    <property type="match status" value="1"/>
</dbReference>
<accession>A0A8B7B4W0</accession>
<evidence type="ECO:0000256" key="6">
    <source>
        <dbReference type="ARBA" id="ARBA00022833"/>
    </source>
</evidence>
<dbReference type="Proteomes" id="UP000694850">
    <property type="component" value="Unplaced"/>
</dbReference>
<dbReference type="CTD" id="79891"/>
<evidence type="ECO:0000256" key="3">
    <source>
        <dbReference type="ARBA" id="ARBA00022723"/>
    </source>
</evidence>
<evidence type="ECO:0000259" key="13">
    <source>
        <dbReference type="PROSITE" id="PS50157"/>
    </source>
</evidence>
<reference evidence="16" key="1">
    <citation type="submission" date="2025-08" db="UniProtKB">
        <authorList>
            <consortium name="RefSeq"/>
        </authorList>
    </citation>
    <scope>IDENTIFICATION</scope>
</reference>
<feature type="compositionally biased region" description="Polar residues" evidence="12">
    <location>
        <begin position="112"/>
        <end position="125"/>
    </location>
</feature>
<dbReference type="FunFam" id="3.30.160.60:FF:000281">
    <property type="entry name" value="Zinc finger protein 558 isoform X1"/>
    <property type="match status" value="1"/>
</dbReference>
<evidence type="ECO:0000256" key="2">
    <source>
        <dbReference type="ARBA" id="ARBA00006991"/>
    </source>
</evidence>
<dbReference type="FunFam" id="3.30.160.60:FF:001498">
    <property type="entry name" value="Zinc finger protein 404"/>
    <property type="match status" value="1"/>
</dbReference>
<dbReference type="InterPro" id="IPR001909">
    <property type="entry name" value="KRAB"/>
</dbReference>
<feature type="compositionally biased region" description="Basic and acidic residues" evidence="12">
    <location>
        <begin position="176"/>
        <end position="189"/>
    </location>
</feature>
<dbReference type="Gene3D" id="6.10.140.140">
    <property type="match status" value="1"/>
</dbReference>
<dbReference type="InterPro" id="IPR036051">
    <property type="entry name" value="KRAB_dom_sf"/>
</dbReference>
<dbReference type="FunFam" id="3.30.160.60:FF:001677">
    <property type="entry name" value="Zinc finger protein 2"/>
    <property type="match status" value="1"/>
</dbReference>
<keyword evidence="4" id="KW-0677">Repeat</keyword>
<organism evidence="15 16">
    <name type="scientific">Orycteropus afer afer</name>
    <dbReference type="NCBI Taxonomy" id="1230840"/>
    <lineage>
        <taxon>Eukaryota</taxon>
        <taxon>Metazoa</taxon>
        <taxon>Chordata</taxon>
        <taxon>Craniata</taxon>
        <taxon>Vertebrata</taxon>
        <taxon>Euteleostomi</taxon>
        <taxon>Mammalia</taxon>
        <taxon>Eutheria</taxon>
        <taxon>Afrotheria</taxon>
        <taxon>Tubulidentata</taxon>
        <taxon>Orycteropodidae</taxon>
        <taxon>Orycteropus</taxon>
    </lineage>
</organism>
<dbReference type="SUPFAM" id="SSF109640">
    <property type="entry name" value="KRAB domain (Kruppel-associated box)"/>
    <property type="match status" value="1"/>
</dbReference>
<keyword evidence="15" id="KW-1185">Reference proteome</keyword>
<feature type="domain" description="C2H2-type" evidence="13">
    <location>
        <begin position="331"/>
        <end position="358"/>
    </location>
</feature>
<dbReference type="PROSITE" id="PS50157">
    <property type="entry name" value="ZINC_FINGER_C2H2_2"/>
    <property type="match status" value="10"/>
</dbReference>
<dbReference type="FunFam" id="3.30.160.60:FF:001158">
    <property type="entry name" value="zinc finger protein 22"/>
    <property type="match status" value="2"/>
</dbReference>
<dbReference type="CDD" id="cd07765">
    <property type="entry name" value="KRAB_A-box"/>
    <property type="match status" value="1"/>
</dbReference>
<feature type="domain" description="C2H2-type" evidence="13">
    <location>
        <begin position="152"/>
        <end position="181"/>
    </location>
</feature>
<evidence type="ECO:0000313" key="16">
    <source>
        <dbReference type="RefSeq" id="XP_007955220.1"/>
    </source>
</evidence>
<keyword evidence="6" id="KW-0862">Zinc</keyword>
<evidence type="ECO:0000256" key="12">
    <source>
        <dbReference type="SAM" id="MobiDB-lite"/>
    </source>
</evidence>
<dbReference type="PROSITE" id="PS50805">
    <property type="entry name" value="KRAB"/>
    <property type="match status" value="1"/>
</dbReference>
<evidence type="ECO:0000256" key="4">
    <source>
        <dbReference type="ARBA" id="ARBA00022737"/>
    </source>
</evidence>
<evidence type="ECO:0000256" key="7">
    <source>
        <dbReference type="ARBA" id="ARBA00023015"/>
    </source>
</evidence>
<evidence type="ECO:0000256" key="10">
    <source>
        <dbReference type="ARBA" id="ARBA00023242"/>
    </source>
</evidence>
<comment type="subcellular location">
    <subcellularLocation>
        <location evidence="1">Nucleus</location>
    </subcellularLocation>
</comment>
<protein>
    <submittedName>
        <fullName evidence="16">Zinc finger protein 671</fullName>
    </submittedName>
</protein>
<evidence type="ECO:0000313" key="15">
    <source>
        <dbReference type="Proteomes" id="UP000694850"/>
    </source>
</evidence>
<keyword evidence="5 11" id="KW-0863">Zinc-finger</keyword>
<dbReference type="PANTHER" id="PTHR24393">
    <property type="entry name" value="ZINC FINGER PROTEIN"/>
    <property type="match status" value="1"/>
</dbReference>
<dbReference type="InterPro" id="IPR036236">
    <property type="entry name" value="Znf_C2H2_sf"/>
</dbReference>
<evidence type="ECO:0000259" key="14">
    <source>
        <dbReference type="PROSITE" id="PS50805"/>
    </source>
</evidence>
<dbReference type="GeneID" id="103211107"/>
<feature type="domain" description="C2H2-type" evidence="13">
    <location>
        <begin position="275"/>
        <end position="302"/>
    </location>
</feature>
<gene>
    <name evidence="16" type="primary">ZNF671</name>
</gene>
<dbReference type="PANTHER" id="PTHR24393:SF100">
    <property type="entry name" value="ZINC FINGER PROTEIN-RELATED"/>
    <property type="match status" value="1"/>
</dbReference>
<dbReference type="SUPFAM" id="SSF57667">
    <property type="entry name" value="beta-beta-alpha zinc fingers"/>
    <property type="match status" value="5"/>
</dbReference>
<dbReference type="GO" id="GO:0005634">
    <property type="term" value="C:nucleus"/>
    <property type="evidence" value="ECO:0007669"/>
    <property type="project" value="UniProtKB-SubCell"/>
</dbReference>
<dbReference type="Pfam" id="PF00096">
    <property type="entry name" value="zf-C2H2"/>
    <property type="match status" value="8"/>
</dbReference>
<feature type="domain" description="C2H2-type" evidence="13">
    <location>
        <begin position="387"/>
        <end position="414"/>
    </location>
</feature>
<evidence type="ECO:0000256" key="9">
    <source>
        <dbReference type="ARBA" id="ARBA00023163"/>
    </source>
</evidence>
<feature type="region of interest" description="Disordered" evidence="12">
    <location>
        <begin position="171"/>
        <end position="192"/>
    </location>
</feature>
<dbReference type="OrthoDB" id="8922241at2759"/>
<keyword evidence="8" id="KW-0238">DNA-binding</keyword>
<dbReference type="FunFam" id="3.30.160.60:FF:000320">
    <property type="entry name" value="Zinc finger protein 777"/>
    <property type="match status" value="1"/>
</dbReference>
<feature type="domain" description="C2H2-type" evidence="13">
    <location>
        <begin position="359"/>
        <end position="386"/>
    </location>
</feature>
<evidence type="ECO:0000256" key="1">
    <source>
        <dbReference type="ARBA" id="ARBA00004123"/>
    </source>
</evidence>
<feature type="domain" description="KRAB" evidence="14">
    <location>
        <begin position="8"/>
        <end position="79"/>
    </location>
</feature>
<dbReference type="Gene3D" id="3.30.160.60">
    <property type="entry name" value="Classic Zinc Finger"/>
    <property type="match status" value="9"/>
</dbReference>
<keyword evidence="10" id="KW-0539">Nucleus</keyword>
<comment type="similarity">
    <text evidence="2">Belongs to the krueppel C2H2-type zinc-finger protein family.</text>
</comment>